<proteinExistence type="predicted"/>
<accession>A0A9P5Y1D9</accession>
<evidence type="ECO:0000313" key="1">
    <source>
        <dbReference type="EMBL" id="KAF9460543.1"/>
    </source>
</evidence>
<keyword evidence="2" id="KW-1185">Reference proteome</keyword>
<dbReference type="AlphaFoldDB" id="A0A9P5Y1D9"/>
<name>A0A9P5Y1D9_9AGAR</name>
<organism evidence="1 2">
    <name type="scientific">Collybia nuda</name>
    <dbReference type="NCBI Taxonomy" id="64659"/>
    <lineage>
        <taxon>Eukaryota</taxon>
        <taxon>Fungi</taxon>
        <taxon>Dikarya</taxon>
        <taxon>Basidiomycota</taxon>
        <taxon>Agaricomycotina</taxon>
        <taxon>Agaricomycetes</taxon>
        <taxon>Agaricomycetidae</taxon>
        <taxon>Agaricales</taxon>
        <taxon>Tricholomatineae</taxon>
        <taxon>Clitocybaceae</taxon>
        <taxon>Collybia</taxon>
    </lineage>
</organism>
<gene>
    <name evidence="1" type="ORF">BDZ94DRAFT_897757</name>
</gene>
<protein>
    <submittedName>
        <fullName evidence="1">Uncharacterized protein</fullName>
    </submittedName>
</protein>
<sequence>MLLFDHDSFESIYRTPVVLSEKIYWVPHYDKPRSGFHLLFIIQHNGRILMERHASGTPNEMVSVLQNFSLERHSIIKGYLSSETPGRTLIRGTTGYDTDPNDRRDSVLASAGQITWIESLLRLPTRVYYVVFHHVSVTEDDLLRFLQTSPYLTAVVIWEPVNSDKKYTPIITDKFINRLIWLDTPPEVPQIKAKGKTYTQPTTWNILPNLTYLELNGILAFNSAGLVEMLKSRCNPSWVRTGIGLVPSVRLKSLCLHFREECMDRPAYEEVLKLFEQDDREGFIYEDNGPGVAKLLGDEKLNCEVLDIFNTCIDPDAYIAL</sequence>
<evidence type="ECO:0000313" key="2">
    <source>
        <dbReference type="Proteomes" id="UP000807353"/>
    </source>
</evidence>
<dbReference type="EMBL" id="MU150297">
    <property type="protein sequence ID" value="KAF9460543.1"/>
    <property type="molecule type" value="Genomic_DNA"/>
</dbReference>
<comment type="caution">
    <text evidence="1">The sequence shown here is derived from an EMBL/GenBank/DDBJ whole genome shotgun (WGS) entry which is preliminary data.</text>
</comment>
<reference evidence="1" key="1">
    <citation type="submission" date="2020-11" db="EMBL/GenBank/DDBJ databases">
        <authorList>
            <consortium name="DOE Joint Genome Institute"/>
            <person name="Ahrendt S."/>
            <person name="Riley R."/>
            <person name="Andreopoulos W."/>
            <person name="Labutti K."/>
            <person name="Pangilinan J."/>
            <person name="Ruiz-Duenas F.J."/>
            <person name="Barrasa J.M."/>
            <person name="Sanchez-Garcia M."/>
            <person name="Camarero S."/>
            <person name="Miyauchi S."/>
            <person name="Serrano A."/>
            <person name="Linde D."/>
            <person name="Babiker R."/>
            <person name="Drula E."/>
            <person name="Ayuso-Fernandez I."/>
            <person name="Pacheco R."/>
            <person name="Padilla G."/>
            <person name="Ferreira P."/>
            <person name="Barriuso J."/>
            <person name="Kellner H."/>
            <person name="Castanera R."/>
            <person name="Alfaro M."/>
            <person name="Ramirez L."/>
            <person name="Pisabarro A.G."/>
            <person name="Kuo A."/>
            <person name="Tritt A."/>
            <person name="Lipzen A."/>
            <person name="He G."/>
            <person name="Yan M."/>
            <person name="Ng V."/>
            <person name="Cullen D."/>
            <person name="Martin F."/>
            <person name="Rosso M.-N."/>
            <person name="Henrissat B."/>
            <person name="Hibbett D."/>
            <person name="Martinez A.T."/>
            <person name="Grigoriev I.V."/>
        </authorList>
    </citation>
    <scope>NUCLEOTIDE SEQUENCE</scope>
    <source>
        <strain evidence="1">CBS 247.69</strain>
    </source>
</reference>
<dbReference type="Proteomes" id="UP000807353">
    <property type="component" value="Unassembled WGS sequence"/>
</dbReference>